<feature type="transmembrane region" description="Helical" evidence="2">
    <location>
        <begin position="227"/>
        <end position="249"/>
    </location>
</feature>
<feature type="transmembrane region" description="Helical" evidence="2">
    <location>
        <begin position="136"/>
        <end position="155"/>
    </location>
</feature>
<evidence type="ECO:0000256" key="1">
    <source>
        <dbReference type="SAM" id="MobiDB-lite"/>
    </source>
</evidence>
<feature type="transmembrane region" description="Helical" evidence="2">
    <location>
        <begin position="111"/>
        <end position="129"/>
    </location>
</feature>
<dbReference type="Proteomes" id="UP000008291">
    <property type="component" value="Chromosome"/>
</dbReference>
<dbReference type="HOGENOM" id="CLU_488137_0_0_4"/>
<reference evidence="3 4" key="1">
    <citation type="journal article" date="2006" name="J. Bacteriol.">
        <title>The genome sequence of the obligately chemolithoautotrophic, facultatively anaerobic bacterium Thiobacillus denitrificans.</title>
        <authorList>
            <person name="Beller H.R."/>
            <person name="Chain P.S."/>
            <person name="Letain T.E."/>
            <person name="Chakicherla A."/>
            <person name="Larimer F.W."/>
            <person name="Richardson P.M."/>
            <person name="Coleman M.A."/>
            <person name="Wood A.P."/>
            <person name="Kelly D.P."/>
        </authorList>
    </citation>
    <scope>NUCLEOTIDE SEQUENCE [LARGE SCALE GENOMIC DNA]</scope>
    <source>
        <strain evidence="3 4">ATCC 25259</strain>
    </source>
</reference>
<sequence length="595" mass="64898">MLRSDFPVQPSSSMHEPTPNAPPMPWLSTLAVRLTRVAPGRWLALMLLALHAAVAFDAEAAISRGFLLAHYGLFLLWQPLVRSEARIEPRLALPVFAMAALLVLVDSPWVLALWLAVLAGLVGAVAASHDGRRQHLPYLLALAYLLALLLAWVLPQSLGDTALPDELQFAVRYGLPLLPLAILFLPGERQRGASSTLDFIYGLMLSLLVIVMALGVFAVVAVAKVGYAWALVQTLLGMAALLLALSWLWNPRAGFTGLGQLTSRYLLSVGLPFEGWARRLATLAERERDPESFVRDALADLHELTWISGGRWQAARGEGHFGDQAPHRVEHAFHGLALAWYAPRPLTPSLALHVRLLSQLLGYFYAAKVREQTLREQAYSQAIHDTGARLTHDVKNILQSVKTLLAAVDTATPEDSDRLLALMKRQVPQLVARLSQTVDKLKQPTEMDAAHVPAQAWWAALRARYEHDDVGFSADALDETPLPQDLFDSVADNLLANALRKRRGGVGVAVEVRLSLRPTVALTVTDTGAPAPEHVARNLFLSPVASDFGLGVGLYQAARQAARSGFRLDLPANQAGQVTLRIQATDSRHPDISAP</sequence>
<dbReference type="KEGG" id="tbd:Tbd_0541"/>
<accession>Q3SLC1</accession>
<keyword evidence="4" id="KW-1185">Reference proteome</keyword>
<protein>
    <submittedName>
        <fullName evidence="3">Uncharacterized protein</fullName>
    </submittedName>
</protein>
<dbReference type="eggNOG" id="COG0642">
    <property type="taxonomic scope" value="Bacteria"/>
</dbReference>
<evidence type="ECO:0000256" key="2">
    <source>
        <dbReference type="SAM" id="Phobius"/>
    </source>
</evidence>
<feature type="transmembrane region" description="Helical" evidence="2">
    <location>
        <begin position="199"/>
        <end position="221"/>
    </location>
</feature>
<dbReference type="Gene3D" id="3.30.565.10">
    <property type="entry name" value="Histidine kinase-like ATPase, C-terminal domain"/>
    <property type="match status" value="1"/>
</dbReference>
<organism evidence="3 4">
    <name type="scientific">Thiobacillus denitrificans (strain ATCC 25259 / T1)</name>
    <dbReference type="NCBI Taxonomy" id="292415"/>
    <lineage>
        <taxon>Bacteria</taxon>
        <taxon>Pseudomonadati</taxon>
        <taxon>Pseudomonadota</taxon>
        <taxon>Betaproteobacteria</taxon>
        <taxon>Nitrosomonadales</taxon>
        <taxon>Thiobacillaceae</taxon>
        <taxon>Thiobacillus</taxon>
    </lineage>
</organism>
<keyword evidence="2" id="KW-0812">Transmembrane</keyword>
<dbReference type="SUPFAM" id="SSF55874">
    <property type="entry name" value="ATPase domain of HSP90 chaperone/DNA topoisomerase II/histidine kinase"/>
    <property type="match status" value="1"/>
</dbReference>
<keyword evidence="2" id="KW-1133">Transmembrane helix</keyword>
<proteinExistence type="predicted"/>
<dbReference type="STRING" id="292415.Tbd_0541"/>
<feature type="region of interest" description="Disordered" evidence="1">
    <location>
        <begin position="1"/>
        <end position="20"/>
    </location>
</feature>
<dbReference type="EMBL" id="CP000116">
    <property type="protein sequence ID" value="AAZ96494.1"/>
    <property type="molecule type" value="Genomic_DNA"/>
</dbReference>
<keyword evidence="2" id="KW-0472">Membrane</keyword>
<dbReference type="InterPro" id="IPR036890">
    <property type="entry name" value="HATPase_C_sf"/>
</dbReference>
<evidence type="ECO:0000313" key="4">
    <source>
        <dbReference type="Proteomes" id="UP000008291"/>
    </source>
</evidence>
<gene>
    <name evidence="3" type="ordered locus">Tbd_0541</name>
</gene>
<name>Q3SLC1_THIDA</name>
<evidence type="ECO:0000313" key="3">
    <source>
        <dbReference type="EMBL" id="AAZ96494.1"/>
    </source>
</evidence>
<dbReference type="AlphaFoldDB" id="Q3SLC1"/>